<evidence type="ECO:0000256" key="4">
    <source>
        <dbReference type="ARBA" id="ARBA00022603"/>
    </source>
</evidence>
<evidence type="ECO:0000256" key="2">
    <source>
        <dbReference type="ARBA" id="ARBA00008711"/>
    </source>
</evidence>
<sequence>MNPNNIALTQLHTPFGELLAGATTNGICLLEFTDTNRVEMQLSRLQKDYKLNASKADSPFFTPLNQQLKAYFLKQLKTFDIPLDMYGTPFQKQVWQALLTIPYGETRSYQAQASAIQNPKAVRAVANANRNNRISLLIPCHRVIGKNGAMTGYGGGIWRKEFLLDLERS</sequence>
<keyword evidence="7" id="KW-0234">DNA repair</keyword>
<dbReference type="Gene3D" id="1.10.10.10">
    <property type="entry name" value="Winged helix-like DNA-binding domain superfamily/Winged helix DNA-binding domain"/>
    <property type="match status" value="1"/>
</dbReference>
<dbReference type="SUPFAM" id="SSF46767">
    <property type="entry name" value="Methylated DNA-protein cysteine methyltransferase, C-terminal domain"/>
    <property type="match status" value="1"/>
</dbReference>
<name>A0A3B0W9Q2_9ZZZZ</name>
<dbReference type="InterPro" id="IPR036388">
    <property type="entry name" value="WH-like_DNA-bd_sf"/>
</dbReference>
<gene>
    <name evidence="11" type="ORF">MNBD_GAMMA04-1957</name>
</gene>
<dbReference type="InterPro" id="IPR036217">
    <property type="entry name" value="MethylDNA_cys_MeTrfase_DNAb"/>
</dbReference>
<evidence type="ECO:0000256" key="8">
    <source>
        <dbReference type="ARBA" id="ARBA00049348"/>
    </source>
</evidence>
<dbReference type="GO" id="GO:0003908">
    <property type="term" value="F:methylated-DNA-[protein]-cysteine S-methyltransferase activity"/>
    <property type="evidence" value="ECO:0007669"/>
    <property type="project" value="UniProtKB-EC"/>
</dbReference>
<dbReference type="Gene3D" id="3.30.160.70">
    <property type="entry name" value="Methylated DNA-protein cysteine methyltransferase domain"/>
    <property type="match status" value="1"/>
</dbReference>
<evidence type="ECO:0000256" key="7">
    <source>
        <dbReference type="ARBA" id="ARBA00023204"/>
    </source>
</evidence>
<evidence type="ECO:0000259" key="9">
    <source>
        <dbReference type="Pfam" id="PF01035"/>
    </source>
</evidence>
<dbReference type="PANTHER" id="PTHR10815:SF5">
    <property type="entry name" value="METHYLATED-DNA--PROTEIN-CYSTEINE METHYLTRANSFERASE"/>
    <property type="match status" value="1"/>
</dbReference>
<evidence type="ECO:0000256" key="5">
    <source>
        <dbReference type="ARBA" id="ARBA00022679"/>
    </source>
</evidence>
<reference evidence="11" key="1">
    <citation type="submission" date="2018-06" db="EMBL/GenBank/DDBJ databases">
        <authorList>
            <person name="Zhirakovskaya E."/>
        </authorList>
    </citation>
    <scope>NUCLEOTIDE SEQUENCE</scope>
</reference>
<dbReference type="InterPro" id="IPR014048">
    <property type="entry name" value="MethylDNA_cys_MeTrfase_DNA-bd"/>
</dbReference>
<feature type="domain" description="Methylguanine DNA methyltransferase ribonuclease-like" evidence="10">
    <location>
        <begin position="11"/>
        <end position="84"/>
    </location>
</feature>
<evidence type="ECO:0000256" key="3">
    <source>
        <dbReference type="ARBA" id="ARBA00011918"/>
    </source>
</evidence>
<evidence type="ECO:0000259" key="10">
    <source>
        <dbReference type="Pfam" id="PF02870"/>
    </source>
</evidence>
<dbReference type="CDD" id="cd06445">
    <property type="entry name" value="ATase"/>
    <property type="match status" value="1"/>
</dbReference>
<dbReference type="GO" id="GO:0032259">
    <property type="term" value="P:methylation"/>
    <property type="evidence" value="ECO:0007669"/>
    <property type="project" value="UniProtKB-KW"/>
</dbReference>
<dbReference type="FunFam" id="1.10.10.10:FF:000214">
    <property type="entry name" value="Methylated-DNA--protein-cysteine methyltransferase"/>
    <property type="match status" value="1"/>
</dbReference>
<keyword evidence="6" id="KW-0227">DNA damage</keyword>
<comment type="catalytic activity">
    <reaction evidence="1">
        <text>a 4-O-methyl-thymidine in DNA + L-cysteinyl-[protein] = a thymidine in DNA + S-methyl-L-cysteinyl-[protein]</text>
        <dbReference type="Rhea" id="RHEA:53428"/>
        <dbReference type="Rhea" id="RHEA-COMP:10131"/>
        <dbReference type="Rhea" id="RHEA-COMP:10132"/>
        <dbReference type="Rhea" id="RHEA-COMP:13555"/>
        <dbReference type="Rhea" id="RHEA-COMP:13556"/>
        <dbReference type="ChEBI" id="CHEBI:29950"/>
        <dbReference type="ChEBI" id="CHEBI:82612"/>
        <dbReference type="ChEBI" id="CHEBI:137386"/>
        <dbReference type="ChEBI" id="CHEBI:137387"/>
        <dbReference type="EC" id="2.1.1.63"/>
    </reaction>
</comment>
<protein>
    <recommendedName>
        <fullName evidence="3">methylated-DNA--[protein]-cysteine S-methyltransferase</fullName>
        <ecNumber evidence="3">2.1.1.63</ecNumber>
    </recommendedName>
</protein>
<proteinExistence type="inferred from homology"/>
<dbReference type="Pfam" id="PF01035">
    <property type="entry name" value="DNA_binding_1"/>
    <property type="match status" value="1"/>
</dbReference>
<dbReference type="Pfam" id="PF02870">
    <property type="entry name" value="Methyltransf_1N"/>
    <property type="match status" value="1"/>
</dbReference>
<evidence type="ECO:0000256" key="6">
    <source>
        <dbReference type="ARBA" id="ARBA00022763"/>
    </source>
</evidence>
<keyword evidence="5 11" id="KW-0808">Transferase</keyword>
<dbReference type="NCBIfam" id="TIGR00589">
    <property type="entry name" value="ogt"/>
    <property type="match status" value="1"/>
</dbReference>
<organism evidence="11">
    <name type="scientific">hydrothermal vent metagenome</name>
    <dbReference type="NCBI Taxonomy" id="652676"/>
    <lineage>
        <taxon>unclassified sequences</taxon>
        <taxon>metagenomes</taxon>
        <taxon>ecological metagenomes</taxon>
    </lineage>
</organism>
<feature type="domain" description="Methylated-DNA-[protein]-cysteine S-methyltransferase DNA binding" evidence="9">
    <location>
        <begin position="89"/>
        <end position="168"/>
    </location>
</feature>
<evidence type="ECO:0000256" key="1">
    <source>
        <dbReference type="ARBA" id="ARBA00001286"/>
    </source>
</evidence>
<keyword evidence="4 11" id="KW-0489">Methyltransferase</keyword>
<comment type="catalytic activity">
    <reaction evidence="8">
        <text>a 6-O-methyl-2'-deoxyguanosine in DNA + L-cysteinyl-[protein] = S-methyl-L-cysteinyl-[protein] + a 2'-deoxyguanosine in DNA</text>
        <dbReference type="Rhea" id="RHEA:24000"/>
        <dbReference type="Rhea" id="RHEA-COMP:10131"/>
        <dbReference type="Rhea" id="RHEA-COMP:10132"/>
        <dbReference type="Rhea" id="RHEA-COMP:11367"/>
        <dbReference type="Rhea" id="RHEA-COMP:11368"/>
        <dbReference type="ChEBI" id="CHEBI:29950"/>
        <dbReference type="ChEBI" id="CHEBI:82612"/>
        <dbReference type="ChEBI" id="CHEBI:85445"/>
        <dbReference type="ChEBI" id="CHEBI:85448"/>
        <dbReference type="EC" id="2.1.1.63"/>
    </reaction>
</comment>
<dbReference type="PROSITE" id="PS00374">
    <property type="entry name" value="MGMT"/>
    <property type="match status" value="1"/>
</dbReference>
<dbReference type="InterPro" id="IPR036631">
    <property type="entry name" value="MGMT_N_sf"/>
</dbReference>
<comment type="similarity">
    <text evidence="2">Belongs to the MGMT family.</text>
</comment>
<evidence type="ECO:0000313" key="11">
    <source>
        <dbReference type="EMBL" id="VAW47942.1"/>
    </source>
</evidence>
<dbReference type="InterPro" id="IPR001497">
    <property type="entry name" value="MethylDNA_cys_MeTrfase_AS"/>
</dbReference>
<dbReference type="GO" id="GO:0006281">
    <property type="term" value="P:DNA repair"/>
    <property type="evidence" value="ECO:0007669"/>
    <property type="project" value="UniProtKB-KW"/>
</dbReference>
<dbReference type="SUPFAM" id="SSF53155">
    <property type="entry name" value="Methylated DNA-protein cysteine methyltransferase domain"/>
    <property type="match status" value="1"/>
</dbReference>
<accession>A0A3B0W9Q2</accession>
<dbReference type="AlphaFoldDB" id="A0A3B0W9Q2"/>
<dbReference type="EMBL" id="UOFB01000227">
    <property type="protein sequence ID" value="VAW47942.1"/>
    <property type="molecule type" value="Genomic_DNA"/>
</dbReference>
<dbReference type="InterPro" id="IPR008332">
    <property type="entry name" value="MethylG_MeTrfase_N"/>
</dbReference>
<dbReference type="EC" id="2.1.1.63" evidence="3"/>
<dbReference type="PANTHER" id="PTHR10815">
    <property type="entry name" value="METHYLATED-DNA--PROTEIN-CYSTEINE METHYLTRANSFERASE"/>
    <property type="match status" value="1"/>
</dbReference>